<feature type="active site" description="Charge relay system" evidence="4 5">
    <location>
        <position position="658"/>
    </location>
</feature>
<keyword evidence="1 5" id="KW-0645">Protease</keyword>
<keyword evidence="2 5" id="KW-0378">Hydrolase</keyword>
<evidence type="ECO:0000256" key="4">
    <source>
        <dbReference type="PIRSR" id="PIRSR615500-1"/>
    </source>
</evidence>
<dbReference type="SUPFAM" id="SSF52743">
    <property type="entry name" value="Subtilisin-like"/>
    <property type="match status" value="1"/>
</dbReference>
<reference evidence="9 10" key="1">
    <citation type="submission" date="2018-05" db="EMBL/GenBank/DDBJ databases">
        <title>A metagenomic window into the 2 km-deep terrestrial subsurface aquifer revealed taxonomically and functionally diverse microbial community comprising novel uncultured bacterial lineages.</title>
        <authorList>
            <person name="Kadnikov V.V."/>
            <person name="Mardanov A.V."/>
            <person name="Beletsky A.V."/>
            <person name="Banks D."/>
            <person name="Pimenov N.V."/>
            <person name="Frank Y.A."/>
            <person name="Karnachuk O.V."/>
            <person name="Ravin N.V."/>
        </authorList>
    </citation>
    <scope>NUCLEOTIDE SEQUENCE [LARGE SCALE GENOMIC DNA]</scope>
    <source>
        <strain evidence="9">BY</strain>
    </source>
</reference>
<evidence type="ECO:0000256" key="6">
    <source>
        <dbReference type="RuleBase" id="RU003355"/>
    </source>
</evidence>
<proteinExistence type="inferred from homology"/>
<dbReference type="Proteomes" id="UP000262583">
    <property type="component" value="Chromosome"/>
</dbReference>
<feature type="domain" description="Peptidase S8/S53" evidence="8">
    <location>
        <begin position="283"/>
        <end position="426"/>
    </location>
</feature>
<dbReference type="KEGG" id="schv:BRCON_1349"/>
<dbReference type="InterPro" id="IPR023828">
    <property type="entry name" value="Peptidase_S8_Ser-AS"/>
</dbReference>
<feature type="signal peptide" evidence="7">
    <location>
        <begin position="1"/>
        <end position="20"/>
    </location>
</feature>
<dbReference type="Pfam" id="PF00082">
    <property type="entry name" value="Peptidase_S8"/>
    <property type="match status" value="2"/>
</dbReference>
<dbReference type="PRINTS" id="PR00723">
    <property type="entry name" value="SUBTILISIN"/>
</dbReference>
<comment type="similarity">
    <text evidence="5 6">Belongs to the peptidase S8 family.</text>
</comment>
<feature type="active site" description="Charge relay system" evidence="4 5">
    <location>
        <position position="325"/>
    </location>
</feature>
<dbReference type="PROSITE" id="PS00138">
    <property type="entry name" value="SUBTILASE_SER"/>
    <property type="match status" value="1"/>
</dbReference>
<evidence type="ECO:0000313" key="10">
    <source>
        <dbReference type="Proteomes" id="UP000262583"/>
    </source>
</evidence>
<keyword evidence="7" id="KW-0732">Signal</keyword>
<sequence>MRKTVLSLLVWLAVVSGAMAAGPPVGEVPFVRASSKEEAVAKLQVLRKTLSTLPPRVTPEQKLIDEGTYYRVGQTTVPLLRVAEEYAVRYRPGTSYEAGLRALKDAGVNVERVGTCVPTQLDILRLSADAAAGGGRALRSASSMVEKVYPVFVYPQDNARMIAGDDVIVCVEDEATLARLSGALANARAQVVRRLPSKNAITYLVRLEPDAELDALGLCEMLHGQQGVLWAEPDFTREIFFDFTPNDPLFSMQQSHHNTGSNGAVADADVDAPEAWDVSVGSSSIVIAIIDDGVDTSHTDLLIAPGGYDFYNNDSDPSPTGTNGHGTGCAGVAAAVINNNYRTAGIAGGCKILPIKIAESTFASNTVIGNAIQYAADHADVLSNSWGGGGSSSFINTAIDYAVTNGRGGKGCPVFFASGNSASGWYQGGGRYRLSTSGLSGTYRFAFDYWKDVAISSGLDTVYIDNVCLLSSDGYTHIWREDFEGASFPPSGWTLVSSTGTNFWYRTTTNAYTATGGSYSARAGAIGNNQWTDLRTPLMTITGTETLAFAAYISSQAGKDGLYVDVYDSSDTYIGSWGLFSGVPTISTAVAYPANYVNTIAVGAASDCDRRSDYSQYGPELDFVAPSNGGWNDIVTLDPIGSIGWTSTDYKTNFGGTSSACPLAAGIGALRLSYSPTTTASALRSWMRANCDKIGGVVYSGGDPGAGGRNDQYGYGRVNAFLMVPVTVSHVEFE</sequence>
<dbReference type="Gene3D" id="3.40.50.200">
    <property type="entry name" value="Peptidase S8/S53 domain"/>
    <property type="match status" value="2"/>
</dbReference>
<dbReference type="InterPro" id="IPR000209">
    <property type="entry name" value="Peptidase_S8/S53_dom"/>
</dbReference>
<evidence type="ECO:0000256" key="3">
    <source>
        <dbReference type="ARBA" id="ARBA00022825"/>
    </source>
</evidence>
<dbReference type="PANTHER" id="PTHR42884">
    <property type="entry name" value="PROPROTEIN CONVERTASE SUBTILISIN/KEXIN-RELATED"/>
    <property type="match status" value="1"/>
</dbReference>
<dbReference type="InterPro" id="IPR022398">
    <property type="entry name" value="Peptidase_S8_His-AS"/>
</dbReference>
<dbReference type="PROSITE" id="PS51892">
    <property type="entry name" value="SUBTILASE"/>
    <property type="match status" value="1"/>
</dbReference>
<feature type="active site" description="Charge relay system" evidence="4 5">
    <location>
        <position position="291"/>
    </location>
</feature>
<evidence type="ECO:0000313" key="9">
    <source>
        <dbReference type="EMBL" id="AXA36126.1"/>
    </source>
</evidence>
<dbReference type="AlphaFoldDB" id="A0A2Z4Y599"/>
<dbReference type="PANTHER" id="PTHR42884:SF14">
    <property type="entry name" value="NEUROENDOCRINE CONVERTASE 1"/>
    <property type="match status" value="1"/>
</dbReference>
<evidence type="ECO:0000259" key="8">
    <source>
        <dbReference type="Pfam" id="PF00082"/>
    </source>
</evidence>
<evidence type="ECO:0000256" key="5">
    <source>
        <dbReference type="PROSITE-ProRule" id="PRU01240"/>
    </source>
</evidence>
<dbReference type="InterPro" id="IPR036852">
    <property type="entry name" value="Peptidase_S8/S53_dom_sf"/>
</dbReference>
<dbReference type="PROSITE" id="PS00136">
    <property type="entry name" value="SUBTILASE_ASP"/>
    <property type="match status" value="1"/>
</dbReference>
<name>A0A2Z4Y599_SUMC1</name>
<dbReference type="EMBL" id="CP030759">
    <property type="protein sequence ID" value="AXA36126.1"/>
    <property type="molecule type" value="Genomic_DNA"/>
</dbReference>
<gene>
    <name evidence="9" type="ORF">BRCON_1349</name>
</gene>
<dbReference type="PROSITE" id="PS00137">
    <property type="entry name" value="SUBTILASE_HIS"/>
    <property type="match status" value="1"/>
</dbReference>
<evidence type="ECO:0000256" key="7">
    <source>
        <dbReference type="SAM" id="SignalP"/>
    </source>
</evidence>
<dbReference type="InterPro" id="IPR015500">
    <property type="entry name" value="Peptidase_S8_subtilisin-rel"/>
</dbReference>
<feature type="chain" id="PRO_5016345015" description="Peptidase S8/S53 domain-containing protein" evidence="7">
    <location>
        <begin position="21"/>
        <end position="734"/>
    </location>
</feature>
<dbReference type="InterPro" id="IPR023827">
    <property type="entry name" value="Peptidase_S8_Asp-AS"/>
</dbReference>
<dbReference type="GO" id="GO:0004252">
    <property type="term" value="F:serine-type endopeptidase activity"/>
    <property type="evidence" value="ECO:0007669"/>
    <property type="project" value="UniProtKB-UniRule"/>
</dbReference>
<accession>A0A2Z4Y599</accession>
<organism evidence="9 10">
    <name type="scientific">Sumerlaea chitinivorans</name>
    <dbReference type="NCBI Taxonomy" id="2250252"/>
    <lineage>
        <taxon>Bacteria</taxon>
        <taxon>Candidatus Sumerlaeota</taxon>
        <taxon>Candidatus Sumerlaeia</taxon>
        <taxon>Candidatus Sumerlaeales</taxon>
        <taxon>Candidatus Sumerlaeaceae</taxon>
        <taxon>Candidatus Sumerlaea</taxon>
    </lineage>
</organism>
<protein>
    <recommendedName>
        <fullName evidence="8">Peptidase S8/S53 domain-containing protein</fullName>
    </recommendedName>
</protein>
<feature type="domain" description="Peptidase S8/S53" evidence="8">
    <location>
        <begin position="588"/>
        <end position="716"/>
    </location>
</feature>
<evidence type="ECO:0000256" key="2">
    <source>
        <dbReference type="ARBA" id="ARBA00022801"/>
    </source>
</evidence>
<keyword evidence="3 5" id="KW-0720">Serine protease</keyword>
<dbReference type="GO" id="GO:0016485">
    <property type="term" value="P:protein processing"/>
    <property type="evidence" value="ECO:0007669"/>
    <property type="project" value="TreeGrafter"/>
</dbReference>
<dbReference type="GO" id="GO:0016020">
    <property type="term" value="C:membrane"/>
    <property type="evidence" value="ECO:0007669"/>
    <property type="project" value="TreeGrafter"/>
</dbReference>
<evidence type="ECO:0000256" key="1">
    <source>
        <dbReference type="ARBA" id="ARBA00022670"/>
    </source>
</evidence>